<dbReference type="Gene3D" id="3.40.50.10610">
    <property type="entry name" value="ABC-type transport auxiliary lipoprotein component"/>
    <property type="match status" value="1"/>
</dbReference>
<dbReference type="AlphaFoldDB" id="A0A7C4Y697"/>
<dbReference type="EMBL" id="DTHG01000097">
    <property type="protein sequence ID" value="HGW92462.1"/>
    <property type="molecule type" value="Genomic_DNA"/>
</dbReference>
<comment type="caution">
    <text evidence="2">The sequence shown here is derived from an EMBL/GenBank/DDBJ whole genome shotgun (WGS) entry which is preliminary data.</text>
</comment>
<dbReference type="InterPro" id="IPR005534">
    <property type="entry name" value="Curli_assmbl/transp-comp_CsgG"/>
</dbReference>
<keyword evidence="1" id="KW-0812">Transmembrane</keyword>
<proteinExistence type="predicted"/>
<sequence length="392" mass="43677">MNRKVLLIFFISLILFCFEKQRIAIFSVQGINVDEGVSTALLMSLSSELTNSKRITNIERAEIEKILKEQAIQLSGCTSIECQVEVGRMLGAEKVILGIISKVEGLYLISVKVVDVTLGSIESEIGPVKAKSVDEFMIVSREIVRKIENNIPVIPEIVGFLGEQPVIDVGRNLGIQIGDVFTVTRIKDVVKDKEGKVIFKNEEVIGKIKVVSVQEEGAVCEIISKLKDIVKGDYARKGEYVGIDRTKVDIEPPLIEHTPIKFARSDKPVKIIAKITDKSGIKEVNIGIKTEEGEQYKLWMKKEKGDIYTLLLPKDYLKYKKIYYEIDAIDMNGNRSTSNDNGNYYEINIKKGKSSKKPFFIIVGSSIVLGGGFTYFILKNTGGELPGLPPRP</sequence>
<gene>
    <name evidence="2" type="ORF">ENV67_08005</name>
</gene>
<name>A0A7C4Y697_UNCW3</name>
<dbReference type="Gene3D" id="2.40.10.410">
    <property type="entry name" value="FlgT, C-terminal domain"/>
    <property type="match status" value="1"/>
</dbReference>
<feature type="transmembrane region" description="Helical" evidence="1">
    <location>
        <begin position="359"/>
        <end position="378"/>
    </location>
</feature>
<keyword evidence="1" id="KW-0472">Membrane</keyword>
<evidence type="ECO:0000313" key="2">
    <source>
        <dbReference type="EMBL" id="HGW92462.1"/>
    </source>
</evidence>
<dbReference type="InterPro" id="IPR038165">
    <property type="entry name" value="FlgT_C_sf"/>
</dbReference>
<dbReference type="Pfam" id="PF03783">
    <property type="entry name" value="CsgG"/>
    <property type="match status" value="1"/>
</dbReference>
<accession>A0A7C4Y697</accession>
<evidence type="ECO:0000256" key="1">
    <source>
        <dbReference type="SAM" id="Phobius"/>
    </source>
</evidence>
<keyword evidence="1" id="KW-1133">Transmembrane helix</keyword>
<protein>
    <submittedName>
        <fullName evidence="2">Uncharacterized protein</fullName>
    </submittedName>
</protein>
<dbReference type="GO" id="GO:0030288">
    <property type="term" value="C:outer membrane-bounded periplasmic space"/>
    <property type="evidence" value="ECO:0007669"/>
    <property type="project" value="InterPro"/>
</dbReference>
<reference evidence="2" key="1">
    <citation type="journal article" date="2020" name="mSystems">
        <title>Genome- and Community-Level Interaction Insights into Carbon Utilization and Element Cycling Functions of Hydrothermarchaeota in Hydrothermal Sediment.</title>
        <authorList>
            <person name="Zhou Z."/>
            <person name="Liu Y."/>
            <person name="Xu W."/>
            <person name="Pan J."/>
            <person name="Luo Z.H."/>
            <person name="Li M."/>
        </authorList>
    </citation>
    <scope>NUCLEOTIDE SEQUENCE [LARGE SCALE GENOMIC DNA]</scope>
    <source>
        <strain evidence="2">SpSt-780</strain>
    </source>
</reference>
<organism evidence="2">
    <name type="scientific">candidate division WOR-3 bacterium</name>
    <dbReference type="NCBI Taxonomy" id="2052148"/>
    <lineage>
        <taxon>Bacteria</taxon>
        <taxon>Bacteria division WOR-3</taxon>
    </lineage>
</organism>